<evidence type="ECO:0008006" key="9">
    <source>
        <dbReference type="Google" id="ProtNLM"/>
    </source>
</evidence>
<name>A0A6G0U9Z1_APHGL</name>
<dbReference type="Proteomes" id="UP000475862">
    <property type="component" value="Unassembled WGS sequence"/>
</dbReference>
<dbReference type="Gene3D" id="1.10.600.10">
    <property type="entry name" value="Farnesyl Diphosphate Synthase"/>
    <property type="match status" value="1"/>
</dbReference>
<dbReference type="AlphaFoldDB" id="A0A6G0U9Z1"/>
<comment type="caution">
    <text evidence="7">The sequence shown here is derived from an EMBL/GenBank/DDBJ whole genome shotgun (WGS) entry which is preliminary data.</text>
</comment>
<dbReference type="SFLD" id="SFLDS00005">
    <property type="entry name" value="Isoprenoid_Synthase_Type_I"/>
    <property type="match status" value="1"/>
</dbReference>
<evidence type="ECO:0000313" key="7">
    <source>
        <dbReference type="EMBL" id="KAE9545112.1"/>
    </source>
</evidence>
<dbReference type="OrthoDB" id="6921389at2759"/>
<dbReference type="InterPro" id="IPR008949">
    <property type="entry name" value="Isoprenoid_synthase_dom_sf"/>
</dbReference>
<organism evidence="7 8">
    <name type="scientific">Aphis glycines</name>
    <name type="common">Soybean aphid</name>
    <dbReference type="NCBI Taxonomy" id="307491"/>
    <lineage>
        <taxon>Eukaryota</taxon>
        <taxon>Metazoa</taxon>
        <taxon>Ecdysozoa</taxon>
        <taxon>Arthropoda</taxon>
        <taxon>Hexapoda</taxon>
        <taxon>Insecta</taxon>
        <taxon>Pterygota</taxon>
        <taxon>Neoptera</taxon>
        <taxon>Paraneoptera</taxon>
        <taxon>Hemiptera</taxon>
        <taxon>Sternorrhyncha</taxon>
        <taxon>Aphidomorpha</taxon>
        <taxon>Aphidoidea</taxon>
        <taxon>Aphididae</taxon>
        <taxon>Aphidini</taxon>
        <taxon>Aphis</taxon>
        <taxon>Aphis</taxon>
    </lineage>
</organism>
<keyword evidence="3" id="KW-0479">Metal-binding</keyword>
<dbReference type="EMBL" id="VYZN01000001">
    <property type="protein sequence ID" value="KAE9545112.1"/>
    <property type="molecule type" value="Genomic_DNA"/>
</dbReference>
<dbReference type="InterPro" id="IPR033749">
    <property type="entry name" value="Polyprenyl_synt_CS"/>
</dbReference>
<evidence type="ECO:0000313" key="8">
    <source>
        <dbReference type="Proteomes" id="UP000475862"/>
    </source>
</evidence>
<dbReference type="PROSITE" id="PS00444">
    <property type="entry name" value="POLYPRENYL_SYNTHASE_2"/>
    <property type="match status" value="1"/>
</dbReference>
<sequence length="326" mass="37703">MGNTEEPEFYRHTMNYNNANSKLLIYSPVTDEKLLQPFTYIMQVPGKQIRAKLAHAFNYWLKIPSDKLAVIGDIVQMLHNSSLLTDDIQDNSVLRRGIPVAHSIYGVASTINAANYMSFVALERTLSLGHPMATTVYTEQVLELHRGQGMEIYWRDNYTCPTEDEYKKMTIRKTGGLFMLAIRLMQLFSDSTNDFTKLTGILGLYFQIRDDYCNLCLQEYSENKSYCEDLTEGKFSFPIIHAIHTHPEDKQVIHILRQRTRNVDVKKYCVKLLDNYGSFEHTRKVLTQLDSDARKEVENLGGNPLMIKILDGLRNWSYNFDEKTNN</sequence>
<proteinExistence type="inferred from homology"/>
<dbReference type="PROSITE" id="PS00723">
    <property type="entry name" value="POLYPRENYL_SYNTHASE_1"/>
    <property type="match status" value="1"/>
</dbReference>
<dbReference type="SUPFAM" id="SSF48576">
    <property type="entry name" value="Terpenoid synthases"/>
    <property type="match status" value="1"/>
</dbReference>
<gene>
    <name evidence="7" type="ORF">AGLY_000655</name>
</gene>
<comment type="similarity">
    <text evidence="2 6">Belongs to the FPP/GGPP synthase family.</text>
</comment>
<dbReference type="CDD" id="cd00685">
    <property type="entry name" value="Trans_IPPS_HT"/>
    <property type="match status" value="1"/>
</dbReference>
<reference evidence="7 8" key="1">
    <citation type="submission" date="2019-08" db="EMBL/GenBank/DDBJ databases">
        <title>The genome of the soybean aphid Biotype 1, its phylome, world population structure and adaptation to the North American continent.</title>
        <authorList>
            <person name="Giordano R."/>
            <person name="Donthu R.K."/>
            <person name="Hernandez A.G."/>
            <person name="Wright C.L."/>
            <person name="Zimin A.V."/>
        </authorList>
    </citation>
    <scope>NUCLEOTIDE SEQUENCE [LARGE SCALE GENOMIC DNA]</scope>
    <source>
        <tissue evidence="7">Whole aphids</tissue>
    </source>
</reference>
<dbReference type="InterPro" id="IPR000092">
    <property type="entry name" value="Polyprenyl_synt"/>
</dbReference>
<evidence type="ECO:0000256" key="1">
    <source>
        <dbReference type="ARBA" id="ARBA00001946"/>
    </source>
</evidence>
<keyword evidence="8" id="KW-1185">Reference proteome</keyword>
<evidence type="ECO:0000256" key="5">
    <source>
        <dbReference type="ARBA" id="ARBA00023229"/>
    </source>
</evidence>
<comment type="cofactor">
    <cofactor evidence="1">
        <name>Mg(2+)</name>
        <dbReference type="ChEBI" id="CHEBI:18420"/>
    </cofactor>
</comment>
<evidence type="ECO:0000256" key="3">
    <source>
        <dbReference type="ARBA" id="ARBA00022723"/>
    </source>
</evidence>
<keyword evidence="4" id="KW-0460">Magnesium</keyword>
<accession>A0A6G0U9Z1</accession>
<keyword evidence="5" id="KW-0414">Isoprene biosynthesis</keyword>
<dbReference type="GO" id="GO:0046872">
    <property type="term" value="F:metal ion binding"/>
    <property type="evidence" value="ECO:0007669"/>
    <property type="project" value="UniProtKB-KW"/>
</dbReference>
<dbReference type="GO" id="GO:0120531">
    <property type="term" value="F:prenyl diphosphate synthase activity"/>
    <property type="evidence" value="ECO:0007669"/>
    <property type="project" value="UniProtKB-ARBA"/>
</dbReference>
<protein>
    <recommendedName>
        <fullName evidence="9">Geranylgeranyl pyrophosphate synthase</fullName>
    </recommendedName>
</protein>
<evidence type="ECO:0000256" key="4">
    <source>
        <dbReference type="ARBA" id="ARBA00022842"/>
    </source>
</evidence>
<dbReference type="GO" id="GO:0008299">
    <property type="term" value="P:isoprenoid biosynthetic process"/>
    <property type="evidence" value="ECO:0007669"/>
    <property type="project" value="UniProtKB-KW"/>
</dbReference>
<keyword evidence="6" id="KW-0808">Transferase</keyword>
<dbReference type="PANTHER" id="PTHR12001:SF44">
    <property type="entry name" value="GERANYLGERANYL PYROPHOSPHATE SYNTHASE"/>
    <property type="match status" value="1"/>
</dbReference>
<dbReference type="GO" id="GO:0042811">
    <property type="term" value="P:pheromone biosynthetic process"/>
    <property type="evidence" value="ECO:0007669"/>
    <property type="project" value="UniProtKB-ARBA"/>
</dbReference>
<dbReference type="FunFam" id="1.10.600.10:FF:000009">
    <property type="entry name" value="Geranylgeranyl pyrophosphate synthase"/>
    <property type="match status" value="1"/>
</dbReference>
<dbReference type="PANTHER" id="PTHR12001">
    <property type="entry name" value="GERANYLGERANYL PYROPHOSPHATE SYNTHASE"/>
    <property type="match status" value="1"/>
</dbReference>
<dbReference type="Pfam" id="PF00348">
    <property type="entry name" value="polyprenyl_synt"/>
    <property type="match status" value="1"/>
</dbReference>
<evidence type="ECO:0000256" key="2">
    <source>
        <dbReference type="ARBA" id="ARBA00006706"/>
    </source>
</evidence>
<evidence type="ECO:0000256" key="6">
    <source>
        <dbReference type="RuleBase" id="RU004466"/>
    </source>
</evidence>